<reference evidence="4" key="1">
    <citation type="journal article" date="2013" name="Stand. Genomic Sci.">
        <title>Genome sequence of the thermophilic fresh-water bacterium Spirochaeta caldaria type strain (H1(T)), reclassification of Spirochaeta caldaria, Spirochaeta stenostrepta, and Spirochaeta zuelzerae in the genus Treponema as Treponema caldaria comb. nov., Treponema stenostrepta comb. nov., and Treponema zuelzerae comb. nov., and emendation of the genus Treponema.</title>
        <authorList>
            <person name="Abt B."/>
            <person name="Goker M."/>
            <person name="Scheuner C."/>
            <person name="Han C."/>
            <person name="Lu M."/>
            <person name="Misra M."/>
            <person name="Lapidus A."/>
            <person name="Nolan M."/>
            <person name="Lucas S."/>
            <person name="Hammon N."/>
            <person name="Deshpande S."/>
            <person name="Cheng J.F."/>
            <person name="Tapia R."/>
            <person name="Goodwin L.A."/>
            <person name="Pitluck S."/>
            <person name="Liolios K."/>
            <person name="Pagani I."/>
            <person name="Ivanova N."/>
            <person name="Mavromatis K."/>
            <person name="Mikhailova N."/>
            <person name="Huntemann M."/>
            <person name="Pati A."/>
            <person name="Chen A."/>
            <person name="Palaniappan K."/>
            <person name="Land M."/>
            <person name="Hauser L."/>
            <person name="Jeffries C.D."/>
            <person name="Rohde M."/>
            <person name="Spring S."/>
            <person name="Gronow S."/>
            <person name="Detter J.C."/>
            <person name="Bristow J."/>
            <person name="Eisen J.A."/>
            <person name="Markowitz V."/>
            <person name="Hugenholtz P."/>
            <person name="Kyrpides N.C."/>
            <person name="Woyke T."/>
            <person name="Klenk H.P."/>
        </authorList>
    </citation>
    <scope>NUCLEOTIDE SEQUENCE</scope>
    <source>
        <strain evidence="4">ATCC 51460 / DSM 7334 / H1</strain>
    </source>
</reference>
<dbReference type="Proteomes" id="UP000000503">
    <property type="component" value="Chromosome"/>
</dbReference>
<dbReference type="EMBL" id="CP002868">
    <property type="protein sequence ID" value="AEJ20748.1"/>
    <property type="molecule type" value="Genomic_DNA"/>
</dbReference>
<dbReference type="RefSeq" id="WP_013970026.1">
    <property type="nucleotide sequence ID" value="NC_015732.1"/>
</dbReference>
<dbReference type="InterPro" id="IPR036188">
    <property type="entry name" value="FAD/NAD-bd_sf"/>
</dbReference>
<dbReference type="GO" id="GO:0071949">
    <property type="term" value="F:FAD binding"/>
    <property type="evidence" value="ECO:0007669"/>
    <property type="project" value="InterPro"/>
</dbReference>
<feature type="domain" description="FAD-dependent protein C-terminal" evidence="2">
    <location>
        <begin position="283"/>
        <end position="479"/>
    </location>
</feature>
<sequence>MSLYRIPQLALSLDADEAELRKRVIKALRISPAALRELRIERKSIDARDKEHIKIVYGVLVDVDHGKQGLIPSSVATPVGPEPVYTVPLPRRVFTTPPVVVGTGPAGLFAALILAEAGLRPLVLERGDPVEIRDVKICHFRDGGDLDPESNIQFGEGGAGTYSDGKLTTQVKDEGGRNRKVIRELIGAGAPPEIGILAKPHVGTDQLIRVVAGLRKKIQQLGGTFRFRTRLDDIRITQGKLTGILVNGSEWIETDTLVLAVGHSSRDTFAMLERRQVPMEQKAFAIGIRIEHPQEMISRSQYGRFWKHPALPVADYKLAGRTSDDRGVYSFCMCPGGTVVNASSEYGGVVCNGMSDFARDGVNANAAIVVAVRPEDFGFPGLLDGVEFQRRWEQAAYRIAGATYALPVQLWKDFLDDRLSTKLGAIQPTATRAWSLANLRQCLPTFVSRGLVEGIARFGKSIAGFDRPDALLTGVETRTSSPLRILRDGNCQSHIRGLYPAGEGAGYAGGIMSAAMDGIRVAEAILSRDS</sequence>
<dbReference type="InterPro" id="IPR049516">
    <property type="entry name" value="FAD-depend_C"/>
</dbReference>
<dbReference type="Pfam" id="PF21688">
    <property type="entry name" value="FAD-depend_C"/>
    <property type="match status" value="1"/>
</dbReference>
<dbReference type="SUPFAM" id="SSF51905">
    <property type="entry name" value="FAD/NAD(P)-binding domain"/>
    <property type="match status" value="1"/>
</dbReference>
<organism evidence="3 4">
    <name type="scientific">Gracilinema caldarium (strain ATCC 51460 / DSM 7334 / H1)</name>
    <name type="common">Treponema caldarium</name>
    <dbReference type="NCBI Taxonomy" id="744872"/>
    <lineage>
        <taxon>Bacteria</taxon>
        <taxon>Pseudomonadati</taxon>
        <taxon>Spirochaetota</taxon>
        <taxon>Spirochaetia</taxon>
        <taxon>Spirochaetales</taxon>
        <taxon>Breznakiellaceae</taxon>
        <taxon>Gracilinema</taxon>
    </lineage>
</organism>
<dbReference type="HOGENOM" id="CLU_028644_3_0_12"/>
<evidence type="ECO:0000313" key="4">
    <source>
        <dbReference type="Proteomes" id="UP000000503"/>
    </source>
</evidence>
<feature type="domain" description="FAD-binding" evidence="1">
    <location>
        <begin position="97"/>
        <end position="127"/>
    </location>
</feature>
<gene>
    <name evidence="3" type="ordered locus">Spica_2650</name>
</gene>
<dbReference type="eggNOG" id="COG2509">
    <property type="taxonomic scope" value="Bacteria"/>
</dbReference>
<dbReference type="KEGG" id="scd:Spica_2650"/>
<evidence type="ECO:0000259" key="1">
    <source>
        <dbReference type="Pfam" id="PF01494"/>
    </source>
</evidence>
<dbReference type="PIRSF" id="PIRSF038984">
    <property type="entry name" value="FAD_binding_protein"/>
    <property type="match status" value="1"/>
</dbReference>
<protein>
    <submittedName>
        <fullName evidence="3">FAD dependent oxidoreductase</fullName>
    </submittedName>
</protein>
<name>F8EZM4_GRAC1</name>
<keyword evidence="4" id="KW-1185">Reference proteome</keyword>
<proteinExistence type="predicted"/>
<dbReference type="AlphaFoldDB" id="F8EZM4"/>
<dbReference type="InterPro" id="IPR002938">
    <property type="entry name" value="FAD-bd"/>
</dbReference>
<dbReference type="Gene3D" id="3.30.70.2700">
    <property type="match status" value="1"/>
</dbReference>
<dbReference type="PANTHER" id="PTHR42842:SF3">
    <property type="entry name" value="FAD_NAD(P)-BINDING OXIDOREDUCTASE FAMILY PROTEIN"/>
    <property type="match status" value="1"/>
</dbReference>
<dbReference type="InterPro" id="IPR028348">
    <property type="entry name" value="FAD-binding_protein"/>
</dbReference>
<dbReference type="PANTHER" id="PTHR42842">
    <property type="entry name" value="FAD/NAD(P)-BINDING OXIDOREDUCTASE"/>
    <property type="match status" value="1"/>
</dbReference>
<dbReference type="Gene3D" id="3.50.50.60">
    <property type="entry name" value="FAD/NAD(P)-binding domain"/>
    <property type="match status" value="2"/>
</dbReference>
<evidence type="ECO:0000313" key="3">
    <source>
        <dbReference type="EMBL" id="AEJ20748.1"/>
    </source>
</evidence>
<evidence type="ECO:0000259" key="2">
    <source>
        <dbReference type="Pfam" id="PF21688"/>
    </source>
</evidence>
<accession>F8EZM4</accession>
<dbReference type="Pfam" id="PF01494">
    <property type="entry name" value="FAD_binding_3"/>
    <property type="match status" value="1"/>
</dbReference>